<feature type="region of interest" description="Disordered" evidence="1">
    <location>
        <begin position="64"/>
        <end position="102"/>
    </location>
</feature>
<evidence type="ECO:0000313" key="2">
    <source>
        <dbReference type="EMBL" id="MCP2164543.1"/>
    </source>
</evidence>
<proteinExistence type="predicted"/>
<organism evidence="2 3">
    <name type="scientific">Goodfellowiella coeruleoviolacea</name>
    <dbReference type="NCBI Taxonomy" id="334858"/>
    <lineage>
        <taxon>Bacteria</taxon>
        <taxon>Bacillati</taxon>
        <taxon>Actinomycetota</taxon>
        <taxon>Actinomycetes</taxon>
        <taxon>Pseudonocardiales</taxon>
        <taxon>Pseudonocardiaceae</taxon>
        <taxon>Goodfellowiella</taxon>
    </lineage>
</organism>
<dbReference type="Proteomes" id="UP001206128">
    <property type="component" value="Unassembled WGS sequence"/>
</dbReference>
<dbReference type="AlphaFoldDB" id="A0AAE3KJP6"/>
<evidence type="ECO:0000256" key="1">
    <source>
        <dbReference type="SAM" id="MobiDB-lite"/>
    </source>
</evidence>
<dbReference type="RefSeq" id="WP_253768303.1">
    <property type="nucleotide sequence ID" value="NZ_JAMTCK010000003.1"/>
</dbReference>
<protein>
    <recommendedName>
        <fullName evidence="4">PIN domain-containing protein</fullName>
    </recommendedName>
</protein>
<keyword evidence="3" id="KW-1185">Reference proteome</keyword>
<dbReference type="EMBL" id="JAMTCK010000003">
    <property type="protein sequence ID" value="MCP2164543.1"/>
    <property type="molecule type" value="Genomic_DNA"/>
</dbReference>
<reference evidence="2" key="1">
    <citation type="submission" date="2022-06" db="EMBL/GenBank/DDBJ databases">
        <title>Genomic Encyclopedia of Archaeal and Bacterial Type Strains, Phase II (KMG-II): from individual species to whole genera.</title>
        <authorList>
            <person name="Goeker M."/>
        </authorList>
    </citation>
    <scope>NUCLEOTIDE SEQUENCE</scope>
    <source>
        <strain evidence="2">DSM 43935</strain>
    </source>
</reference>
<comment type="caution">
    <text evidence="2">The sequence shown here is derived from an EMBL/GenBank/DDBJ whole genome shotgun (WGS) entry which is preliminary data.</text>
</comment>
<accession>A0AAE3KJP6</accession>
<name>A0AAE3KJP6_9PSEU</name>
<gene>
    <name evidence="2" type="ORF">LX83_001383</name>
</gene>
<feature type="compositionally biased region" description="Polar residues" evidence="1">
    <location>
        <begin position="64"/>
        <end position="75"/>
    </location>
</feature>
<evidence type="ECO:0000313" key="3">
    <source>
        <dbReference type="Proteomes" id="UP001206128"/>
    </source>
</evidence>
<dbReference type="Gene3D" id="3.40.50.1010">
    <property type="entry name" value="5'-nuclease"/>
    <property type="match status" value="1"/>
</dbReference>
<evidence type="ECO:0008006" key="4">
    <source>
        <dbReference type="Google" id="ProtNLM"/>
    </source>
</evidence>
<sequence length="102" mass="11278">MNEVRYVLVDTDVVSYLMKNGPQAEHFRPHLIGRIPTVSFVTVAELHHGAYNGGWGERKMACQTWRSPTTPPTTEQHARGTADTTNAGPVEVTDPAFAGSWR</sequence>